<dbReference type="Pfam" id="PF00753">
    <property type="entry name" value="Lactamase_B"/>
    <property type="match status" value="1"/>
</dbReference>
<sequence>MKYRIIPVTPFQQNCTLWWCEATKKAAVVDPGGDIEKILLAIEEEGVVLEKILLTHGHIDHVGGTGALKEQLGLPIEGPHYDDLYWIEGLKKQSSMFGFPAVESFTPDRWLTDGEVVQVGEEQLSVLHCPGHTPGHVVFYHQASQVAQVGDVIFNGSIGRTDFPGGDHPALISSIKDKLFSLSDEVVFIPGHGPVSTLGYEKKNNPFVSDHRG</sequence>
<feature type="domain" description="Metallo-beta-lactamase" evidence="5">
    <location>
        <begin position="12"/>
        <end position="192"/>
    </location>
</feature>
<protein>
    <submittedName>
        <fullName evidence="6">MBL fold metallo-hydrolase</fullName>
    </submittedName>
</protein>
<dbReference type="InterPro" id="IPR051453">
    <property type="entry name" value="MBL_Glyoxalase_II"/>
</dbReference>
<evidence type="ECO:0000256" key="4">
    <source>
        <dbReference type="ARBA" id="ARBA00022833"/>
    </source>
</evidence>
<keyword evidence="2" id="KW-0479">Metal-binding</keyword>
<comment type="cofactor">
    <cofactor evidence="1">
        <name>Zn(2+)</name>
        <dbReference type="ChEBI" id="CHEBI:29105"/>
    </cofactor>
</comment>
<gene>
    <name evidence="6" type="ORF">Q8W30_16915</name>
</gene>
<evidence type="ECO:0000256" key="3">
    <source>
        <dbReference type="ARBA" id="ARBA00022801"/>
    </source>
</evidence>
<evidence type="ECO:0000313" key="6">
    <source>
        <dbReference type="EMBL" id="MDP2524252.1"/>
    </source>
</evidence>
<organism evidence="6 7">
    <name type="scientific">Neptunomonas phycophila</name>
    <dbReference type="NCBI Taxonomy" id="1572645"/>
    <lineage>
        <taxon>Bacteria</taxon>
        <taxon>Pseudomonadati</taxon>
        <taxon>Pseudomonadota</taxon>
        <taxon>Gammaproteobacteria</taxon>
        <taxon>Oceanospirillales</taxon>
        <taxon>Oceanospirillaceae</taxon>
        <taxon>Neptunomonas</taxon>
    </lineage>
</organism>
<evidence type="ECO:0000256" key="1">
    <source>
        <dbReference type="ARBA" id="ARBA00001947"/>
    </source>
</evidence>
<dbReference type="Gene3D" id="3.60.15.10">
    <property type="entry name" value="Ribonuclease Z/Hydroxyacylglutathione hydrolase-like"/>
    <property type="match status" value="1"/>
</dbReference>
<comment type="caution">
    <text evidence="6">The sequence shown here is derived from an EMBL/GenBank/DDBJ whole genome shotgun (WGS) entry which is preliminary data.</text>
</comment>
<dbReference type="Proteomes" id="UP001177341">
    <property type="component" value="Unassembled WGS sequence"/>
</dbReference>
<accession>A0ABT9EZP0</accession>
<evidence type="ECO:0000256" key="2">
    <source>
        <dbReference type="ARBA" id="ARBA00022723"/>
    </source>
</evidence>
<name>A0ABT9EZP0_9GAMM</name>
<keyword evidence="3" id="KW-0378">Hydrolase</keyword>
<keyword evidence="4" id="KW-0862">Zinc</keyword>
<dbReference type="SMART" id="SM00849">
    <property type="entry name" value="Lactamase_B"/>
    <property type="match status" value="1"/>
</dbReference>
<dbReference type="RefSeq" id="WP_305451188.1">
    <property type="nucleotide sequence ID" value="NZ_JAUYVO010000016.1"/>
</dbReference>
<reference evidence="6" key="1">
    <citation type="submission" date="2023-07" db="EMBL/GenBank/DDBJ databases">
        <title>Genome content predicts the carbon catabolic preferences of heterotrophic bacteria.</title>
        <authorList>
            <person name="Gralka M."/>
        </authorList>
    </citation>
    <scope>NUCLEOTIDE SEQUENCE</scope>
    <source>
        <strain evidence="6">5G01</strain>
    </source>
</reference>
<evidence type="ECO:0000259" key="5">
    <source>
        <dbReference type="SMART" id="SM00849"/>
    </source>
</evidence>
<dbReference type="CDD" id="cd07737">
    <property type="entry name" value="YcbL-like_MBL-fold"/>
    <property type="match status" value="1"/>
</dbReference>
<dbReference type="EMBL" id="JAUYVO010000016">
    <property type="protein sequence ID" value="MDP2524252.1"/>
    <property type="molecule type" value="Genomic_DNA"/>
</dbReference>
<dbReference type="PANTHER" id="PTHR46233:SF3">
    <property type="entry name" value="HYDROXYACYLGLUTATHIONE HYDROLASE GLOC"/>
    <property type="match status" value="1"/>
</dbReference>
<evidence type="ECO:0000313" key="7">
    <source>
        <dbReference type="Proteomes" id="UP001177341"/>
    </source>
</evidence>
<dbReference type="SUPFAM" id="SSF56281">
    <property type="entry name" value="Metallo-hydrolase/oxidoreductase"/>
    <property type="match status" value="1"/>
</dbReference>
<keyword evidence="7" id="KW-1185">Reference proteome</keyword>
<dbReference type="InterPro" id="IPR001279">
    <property type="entry name" value="Metallo-B-lactamas"/>
</dbReference>
<dbReference type="InterPro" id="IPR036866">
    <property type="entry name" value="RibonucZ/Hydroxyglut_hydro"/>
</dbReference>
<dbReference type="PANTHER" id="PTHR46233">
    <property type="entry name" value="HYDROXYACYLGLUTATHIONE HYDROLASE GLOC"/>
    <property type="match status" value="1"/>
</dbReference>
<proteinExistence type="predicted"/>